<evidence type="ECO:0000313" key="5">
    <source>
        <dbReference type="Proteomes" id="UP000262427"/>
    </source>
</evidence>
<feature type="transmembrane region" description="Helical" evidence="1">
    <location>
        <begin position="239"/>
        <end position="261"/>
    </location>
</feature>
<dbReference type="Proteomes" id="UP000262427">
    <property type="component" value="Chromosome CM"/>
</dbReference>
<accession>A0A0K1ZNB3</accession>
<feature type="transmembrane region" description="Helical" evidence="1">
    <location>
        <begin position="153"/>
        <end position="172"/>
    </location>
</feature>
<keyword evidence="1" id="KW-1133">Transmembrane helix</keyword>
<gene>
    <name evidence="3" type="ORF">PSS4_v1_1420004</name>
    <name evidence="2" type="ORF">RSP824_13965</name>
    <name evidence="4" type="ORF">RUN1985_v1_210014</name>
</gene>
<reference evidence="2" key="2">
    <citation type="submission" date="2018-01" db="EMBL/GenBank/DDBJ databases">
        <title>Ralstonia pseudosolanacearum P824 infects blueberry.</title>
        <authorList>
            <person name="Bocsanczy A.M."/>
            <person name="Norman D.J."/>
        </authorList>
    </citation>
    <scope>NUCLEOTIDE SEQUENCE</scope>
    <source>
        <strain evidence="2">P824</strain>
    </source>
</reference>
<dbReference type="PATRIC" id="fig|305.108.peg.5361"/>
<proteinExistence type="predicted"/>
<evidence type="ECO:0000313" key="2">
    <source>
        <dbReference type="EMBL" id="AYA47484.1"/>
    </source>
</evidence>
<feature type="transmembrane region" description="Helical" evidence="1">
    <location>
        <begin position="288"/>
        <end position="310"/>
    </location>
</feature>
<dbReference type="InterPro" id="IPR010295">
    <property type="entry name" value="DUF898"/>
</dbReference>
<reference evidence="4" key="1">
    <citation type="submission" date="2015-10" db="EMBL/GenBank/DDBJ databases">
        <authorList>
            <person name="Gilbert D.G."/>
        </authorList>
    </citation>
    <scope>NUCLEOTIDE SEQUENCE</scope>
    <source>
        <strain evidence="4">Phyl III-seqv23</strain>
    </source>
</reference>
<organism evidence="4">
    <name type="scientific">Ralstonia solanacearum</name>
    <name type="common">Pseudomonas solanacearum</name>
    <dbReference type="NCBI Taxonomy" id="305"/>
    <lineage>
        <taxon>Bacteria</taxon>
        <taxon>Pseudomonadati</taxon>
        <taxon>Pseudomonadota</taxon>
        <taxon>Betaproteobacteria</taxon>
        <taxon>Burkholderiales</taxon>
        <taxon>Burkholderiaceae</taxon>
        <taxon>Ralstonia</taxon>
        <taxon>Ralstonia solanacearum species complex</taxon>
    </lineage>
</organism>
<sequence length="358" mass="39085">MNDIAREPVLGGAPAPAVPQPLRVRFCGSGSEYFRIWIVNLLLTIVTLGIYSAWAKVRTLQYFYRNTQLGGASFDYHGSPTAILKGRAIIFVLALAFNLSGQVSPVLTLLLLAAIGLVFPWLLVRSLRFRMANSSYRGLRFAFTGKDAQAYKVFLLWPVLTVFTFNLLAPFAHQRFKQYQHRNTRFGTTSFDFSATAGQFYGVYLRTFGMAILAVMAVGVVVVLAGVSAAAGAASGGRAIAVSLMVLAMYAAMLFLGPYFLARLQNVVWNHTTLGAHRFQSQVSAGKLFWIFISNAALLIVTLGLFTPFARVRSARYKLESVTMLAAGSLDTFVAGESTRVGALGDAAVDWYDIDIAL</sequence>
<reference evidence="5" key="3">
    <citation type="submission" date="2018-01" db="EMBL/GenBank/DDBJ databases">
        <title>Raltonia solanacearum P824 infects blueberry.</title>
        <authorList>
            <person name="Bocsanczy A.M."/>
            <person name="Norman D.J."/>
        </authorList>
    </citation>
    <scope>NUCLEOTIDE SEQUENCE [LARGE SCALE GENOMIC DNA]</scope>
    <source>
        <strain evidence="5">P824</strain>
    </source>
</reference>
<name>A0A0K1ZNB3_RALSL</name>
<keyword evidence="1 4" id="KW-0812">Transmembrane</keyword>
<feature type="transmembrane region" description="Helical" evidence="1">
    <location>
        <begin position="106"/>
        <end position="124"/>
    </location>
</feature>
<dbReference type="EMBL" id="CP025741">
    <property type="protein sequence ID" value="AYA47484.1"/>
    <property type="molecule type" value="Genomic_DNA"/>
</dbReference>
<dbReference type="Pfam" id="PF05987">
    <property type="entry name" value="DUF898"/>
    <property type="match status" value="1"/>
</dbReference>
<dbReference type="EMBL" id="LN899824">
    <property type="protein sequence ID" value="CUV28388.1"/>
    <property type="molecule type" value="Genomic_DNA"/>
</dbReference>
<dbReference type="AlphaFoldDB" id="A0A0K1ZNB3"/>
<evidence type="ECO:0000256" key="1">
    <source>
        <dbReference type="SAM" id="Phobius"/>
    </source>
</evidence>
<evidence type="ECO:0000313" key="4">
    <source>
        <dbReference type="EMBL" id="CUV28388.1"/>
    </source>
</evidence>
<dbReference type="EMBL" id="LN899821">
    <property type="protein sequence ID" value="CUV20291.1"/>
    <property type="molecule type" value="Genomic_DNA"/>
</dbReference>
<protein>
    <submittedName>
        <fullName evidence="2">DUF898 domain-containing protein</fullName>
    </submittedName>
    <submittedName>
        <fullName evidence="4">Putative transmembrane protein</fullName>
    </submittedName>
</protein>
<evidence type="ECO:0000313" key="3">
    <source>
        <dbReference type="EMBL" id="CUV20291.1"/>
    </source>
</evidence>
<feature type="transmembrane region" description="Helical" evidence="1">
    <location>
        <begin position="203"/>
        <end position="227"/>
    </location>
</feature>
<keyword evidence="1" id="KW-0472">Membrane</keyword>
<feature type="transmembrane region" description="Helical" evidence="1">
    <location>
        <begin position="34"/>
        <end position="55"/>
    </location>
</feature>